<feature type="modified residue" description="N6-(pyridoxal phosphate)lysine" evidence="12">
    <location>
        <position position="208"/>
    </location>
</feature>
<dbReference type="GO" id="GO:0030170">
    <property type="term" value="F:pyridoxal phosphate binding"/>
    <property type="evidence" value="ECO:0007669"/>
    <property type="project" value="InterPro"/>
</dbReference>
<keyword evidence="7 12" id="KW-0028">Amino-acid biosynthesis</keyword>
<evidence type="ECO:0000256" key="12">
    <source>
        <dbReference type="HAMAP-Rule" id="MF_01023"/>
    </source>
</evidence>
<protein>
    <recommendedName>
        <fullName evidence="12">Histidinol-phosphate aminotransferase</fullName>
        <ecNumber evidence="12">2.6.1.9</ecNumber>
    </recommendedName>
    <alternativeName>
        <fullName evidence="12">Imidazole acetol-phosphate transaminase</fullName>
    </alternativeName>
</protein>
<dbReference type="InterPro" id="IPR015421">
    <property type="entry name" value="PyrdxlP-dep_Trfase_major"/>
</dbReference>
<dbReference type="Gene3D" id="3.40.640.10">
    <property type="entry name" value="Type I PLP-dependent aspartate aminotransferase-like (Major domain)"/>
    <property type="match status" value="1"/>
</dbReference>
<name>A0A1I6GX61_9FLAO</name>
<keyword evidence="10 12" id="KW-0368">Histidine biosynthesis</keyword>
<dbReference type="HAMAP" id="MF_01023">
    <property type="entry name" value="HisC_aminotrans_2"/>
    <property type="match status" value="1"/>
</dbReference>
<accession>A0A1I6GX61</accession>
<dbReference type="Proteomes" id="UP000199534">
    <property type="component" value="Unassembled WGS sequence"/>
</dbReference>
<keyword evidence="15" id="KW-1185">Reference proteome</keyword>
<evidence type="ECO:0000259" key="13">
    <source>
        <dbReference type="Pfam" id="PF00155"/>
    </source>
</evidence>
<dbReference type="InterPro" id="IPR001917">
    <property type="entry name" value="Aminotrans_II_pyridoxalP_BS"/>
</dbReference>
<sequence>MDSRIKHWIRPAMANLKPYTSARDEYGESREDMIFLDANENPFDSGMNRYPDPLQRELKERIASWRNVAPERILLGNGSDEVLDLLFRLFCVPEQDRVVVLPPTYGMYSVLAAINSVETVAIPLDAEFHPNVSGILECNSDRTKMVFVCSPNNPTANLMPRESIIELLEGFDGIVVVDEAYIDFTDEDSLTELLDQYANLVVVQTFSKAMGLAGIRLGMLFAREEVIGYLNAIKPPYNVNGLTQKAALEALDELKLKSEQVSILKTERARLAEALEEIACVQEVLPSAANFILARVDDADNLYQYLIGQGIVVRNRSKQLNCENTLRFTVGTPEENKALVAALKARKS</sequence>
<dbReference type="CDD" id="cd00609">
    <property type="entry name" value="AAT_like"/>
    <property type="match status" value="1"/>
</dbReference>
<evidence type="ECO:0000256" key="10">
    <source>
        <dbReference type="ARBA" id="ARBA00023102"/>
    </source>
</evidence>
<comment type="pathway">
    <text evidence="3">Lipid metabolism.</text>
</comment>
<organism evidence="14 15">
    <name type="scientific">Robiginitalea myxolifaciens</name>
    <dbReference type="NCBI Taxonomy" id="400055"/>
    <lineage>
        <taxon>Bacteria</taxon>
        <taxon>Pseudomonadati</taxon>
        <taxon>Bacteroidota</taxon>
        <taxon>Flavobacteriia</taxon>
        <taxon>Flavobacteriales</taxon>
        <taxon>Flavobacteriaceae</taxon>
        <taxon>Robiginitalea</taxon>
    </lineage>
</organism>
<gene>
    <name evidence="12" type="primary">hisC</name>
    <name evidence="14" type="ORF">SAMN04490243_1834</name>
</gene>
<dbReference type="AlphaFoldDB" id="A0A1I6GX61"/>
<evidence type="ECO:0000256" key="2">
    <source>
        <dbReference type="ARBA" id="ARBA00005011"/>
    </source>
</evidence>
<comment type="catalytic activity">
    <reaction evidence="11 12">
        <text>L-histidinol phosphate + 2-oxoglutarate = 3-(imidazol-4-yl)-2-oxopropyl phosphate + L-glutamate</text>
        <dbReference type="Rhea" id="RHEA:23744"/>
        <dbReference type="ChEBI" id="CHEBI:16810"/>
        <dbReference type="ChEBI" id="CHEBI:29985"/>
        <dbReference type="ChEBI" id="CHEBI:57766"/>
        <dbReference type="ChEBI" id="CHEBI:57980"/>
        <dbReference type="EC" id="2.6.1.9"/>
    </reaction>
</comment>
<comment type="similarity">
    <text evidence="4 12">Belongs to the class-II pyridoxal-phosphate-dependent aminotransferase family. Histidinol-phosphate aminotransferase subfamily.</text>
</comment>
<comment type="pathway">
    <text evidence="2 12">Amino-acid biosynthesis; L-histidine biosynthesis; L-histidine from 5-phospho-alpha-D-ribose 1-diphosphate: step 7/9.</text>
</comment>
<evidence type="ECO:0000256" key="3">
    <source>
        <dbReference type="ARBA" id="ARBA00005189"/>
    </source>
</evidence>
<evidence type="ECO:0000256" key="11">
    <source>
        <dbReference type="ARBA" id="ARBA00047481"/>
    </source>
</evidence>
<dbReference type="OrthoDB" id="9813612at2"/>
<dbReference type="NCBIfam" id="TIGR01141">
    <property type="entry name" value="hisC"/>
    <property type="match status" value="1"/>
</dbReference>
<dbReference type="EC" id="2.6.1.9" evidence="12"/>
<comment type="cofactor">
    <cofactor evidence="1 12">
        <name>pyridoxal 5'-phosphate</name>
        <dbReference type="ChEBI" id="CHEBI:597326"/>
    </cofactor>
</comment>
<dbReference type="InterPro" id="IPR015424">
    <property type="entry name" value="PyrdxlP-dep_Trfase"/>
</dbReference>
<reference evidence="14 15" key="1">
    <citation type="submission" date="2016-10" db="EMBL/GenBank/DDBJ databases">
        <authorList>
            <person name="de Groot N.N."/>
        </authorList>
    </citation>
    <scope>NUCLEOTIDE SEQUENCE [LARGE SCALE GENOMIC DNA]</scope>
    <source>
        <strain evidence="14 15">DSM 21019</strain>
    </source>
</reference>
<comment type="subunit">
    <text evidence="5 12">Homodimer.</text>
</comment>
<dbReference type="InterPro" id="IPR005861">
    <property type="entry name" value="HisP_aminotrans"/>
</dbReference>
<keyword evidence="9 12" id="KW-0663">Pyridoxal phosphate</keyword>
<feature type="domain" description="Aminotransferase class I/classII large" evidence="13">
    <location>
        <begin position="45"/>
        <end position="343"/>
    </location>
</feature>
<dbReference type="RefSeq" id="WP_092982305.1">
    <property type="nucleotide sequence ID" value="NZ_FOYQ01000002.1"/>
</dbReference>
<evidence type="ECO:0000256" key="9">
    <source>
        <dbReference type="ARBA" id="ARBA00022898"/>
    </source>
</evidence>
<dbReference type="UniPathway" id="UPA00031">
    <property type="reaction ID" value="UER00012"/>
</dbReference>
<evidence type="ECO:0000313" key="14">
    <source>
        <dbReference type="EMBL" id="SFR46659.1"/>
    </source>
</evidence>
<keyword evidence="8 12" id="KW-0808">Transferase</keyword>
<dbReference type="PROSITE" id="PS00599">
    <property type="entry name" value="AA_TRANSFER_CLASS_2"/>
    <property type="match status" value="1"/>
</dbReference>
<evidence type="ECO:0000256" key="4">
    <source>
        <dbReference type="ARBA" id="ARBA00007970"/>
    </source>
</evidence>
<evidence type="ECO:0000256" key="8">
    <source>
        <dbReference type="ARBA" id="ARBA00022679"/>
    </source>
</evidence>
<dbReference type="GO" id="GO:0004400">
    <property type="term" value="F:histidinol-phosphate transaminase activity"/>
    <property type="evidence" value="ECO:0007669"/>
    <property type="project" value="UniProtKB-UniRule"/>
</dbReference>
<dbReference type="STRING" id="400055.SAMN04490243_1834"/>
<keyword evidence="6 12" id="KW-0032">Aminotransferase</keyword>
<dbReference type="GO" id="GO:0000105">
    <property type="term" value="P:L-histidine biosynthetic process"/>
    <property type="evidence" value="ECO:0007669"/>
    <property type="project" value="UniProtKB-UniRule"/>
</dbReference>
<dbReference type="PANTHER" id="PTHR42885:SF2">
    <property type="entry name" value="HISTIDINOL-PHOSPHATE AMINOTRANSFERASE"/>
    <property type="match status" value="1"/>
</dbReference>
<dbReference type="EMBL" id="FOYQ01000002">
    <property type="protein sequence ID" value="SFR46659.1"/>
    <property type="molecule type" value="Genomic_DNA"/>
</dbReference>
<dbReference type="InterPro" id="IPR004839">
    <property type="entry name" value="Aminotransferase_I/II_large"/>
</dbReference>
<dbReference type="InterPro" id="IPR015422">
    <property type="entry name" value="PyrdxlP-dep_Trfase_small"/>
</dbReference>
<dbReference type="SUPFAM" id="SSF53383">
    <property type="entry name" value="PLP-dependent transferases"/>
    <property type="match status" value="1"/>
</dbReference>
<dbReference type="Gene3D" id="3.90.1150.10">
    <property type="entry name" value="Aspartate Aminotransferase, domain 1"/>
    <property type="match status" value="1"/>
</dbReference>
<dbReference type="PANTHER" id="PTHR42885">
    <property type="entry name" value="HISTIDINOL-PHOSPHATE AMINOTRANSFERASE-RELATED"/>
    <property type="match status" value="1"/>
</dbReference>
<proteinExistence type="inferred from homology"/>
<evidence type="ECO:0000313" key="15">
    <source>
        <dbReference type="Proteomes" id="UP000199534"/>
    </source>
</evidence>
<evidence type="ECO:0000256" key="1">
    <source>
        <dbReference type="ARBA" id="ARBA00001933"/>
    </source>
</evidence>
<dbReference type="Pfam" id="PF00155">
    <property type="entry name" value="Aminotran_1_2"/>
    <property type="match status" value="1"/>
</dbReference>
<evidence type="ECO:0000256" key="5">
    <source>
        <dbReference type="ARBA" id="ARBA00011738"/>
    </source>
</evidence>
<evidence type="ECO:0000256" key="7">
    <source>
        <dbReference type="ARBA" id="ARBA00022605"/>
    </source>
</evidence>
<evidence type="ECO:0000256" key="6">
    <source>
        <dbReference type="ARBA" id="ARBA00022576"/>
    </source>
</evidence>